<dbReference type="Pfam" id="PF00535">
    <property type="entry name" value="Glycos_transf_2"/>
    <property type="match status" value="1"/>
</dbReference>
<gene>
    <name evidence="2" type="ORF">SAMN05444392_10721</name>
</gene>
<proteinExistence type="predicted"/>
<dbReference type="Gene3D" id="3.90.550.10">
    <property type="entry name" value="Spore Coat Polysaccharide Biosynthesis Protein SpsA, Chain A"/>
    <property type="match status" value="1"/>
</dbReference>
<dbReference type="InterPro" id="IPR050256">
    <property type="entry name" value="Glycosyltransferase_2"/>
</dbReference>
<name>A0A1M4YLD6_9BACL</name>
<dbReference type="GO" id="GO:0016740">
    <property type="term" value="F:transferase activity"/>
    <property type="evidence" value="ECO:0007669"/>
    <property type="project" value="UniProtKB-KW"/>
</dbReference>
<dbReference type="SUPFAM" id="SSF53448">
    <property type="entry name" value="Nucleotide-diphospho-sugar transferases"/>
    <property type="match status" value="1"/>
</dbReference>
<dbReference type="InterPro" id="IPR029044">
    <property type="entry name" value="Nucleotide-diphossugar_trans"/>
</dbReference>
<dbReference type="EMBL" id="FQVL01000007">
    <property type="protein sequence ID" value="SHF06560.1"/>
    <property type="molecule type" value="Genomic_DNA"/>
</dbReference>
<keyword evidence="2" id="KW-0808">Transferase</keyword>
<accession>A0A1M4YLD6</accession>
<feature type="domain" description="Glycosyltransferase 2-like" evidence="1">
    <location>
        <begin position="7"/>
        <end position="170"/>
    </location>
</feature>
<dbReference type="RefSeq" id="WP_245815591.1">
    <property type="nucleotide sequence ID" value="NZ_FQVL01000007.1"/>
</dbReference>
<sequence>MKPLLIVVIPAWNEAKNIAHVIQKVPRTWHPDLEVSILVIDDGSTDGTAQVATAAGAEQVYSFSQNRGLGAAVREGLKKAYQQGADLAVMIDADNEYPAHSIPSIVQPILDGRADYVMGSRFKGHIRGMKWHRRLANISFTLLQSLLLGRWIWDGQSGFRAFSRLVLRDLRINHDYNYAQVMTLSILRQGYRMLEVPIDYQVRQAGTSFIKGTTYLRRVLPAIWKEWRTPTR</sequence>
<evidence type="ECO:0000259" key="1">
    <source>
        <dbReference type="Pfam" id="PF00535"/>
    </source>
</evidence>
<evidence type="ECO:0000313" key="2">
    <source>
        <dbReference type="EMBL" id="SHF06560.1"/>
    </source>
</evidence>
<dbReference type="PANTHER" id="PTHR48090:SF7">
    <property type="entry name" value="RFBJ PROTEIN"/>
    <property type="match status" value="1"/>
</dbReference>
<dbReference type="AlphaFoldDB" id="A0A1M4YLD6"/>
<organism evidence="2 3">
    <name type="scientific">Seinonella peptonophila</name>
    <dbReference type="NCBI Taxonomy" id="112248"/>
    <lineage>
        <taxon>Bacteria</taxon>
        <taxon>Bacillati</taxon>
        <taxon>Bacillota</taxon>
        <taxon>Bacilli</taxon>
        <taxon>Bacillales</taxon>
        <taxon>Thermoactinomycetaceae</taxon>
        <taxon>Seinonella</taxon>
    </lineage>
</organism>
<dbReference type="PANTHER" id="PTHR48090">
    <property type="entry name" value="UNDECAPRENYL-PHOSPHATE 4-DEOXY-4-FORMAMIDO-L-ARABINOSE TRANSFERASE-RELATED"/>
    <property type="match status" value="1"/>
</dbReference>
<dbReference type="Proteomes" id="UP000184476">
    <property type="component" value="Unassembled WGS sequence"/>
</dbReference>
<evidence type="ECO:0000313" key="3">
    <source>
        <dbReference type="Proteomes" id="UP000184476"/>
    </source>
</evidence>
<keyword evidence="3" id="KW-1185">Reference proteome</keyword>
<reference evidence="2 3" key="1">
    <citation type="submission" date="2016-11" db="EMBL/GenBank/DDBJ databases">
        <authorList>
            <person name="Jaros S."/>
            <person name="Januszkiewicz K."/>
            <person name="Wedrychowicz H."/>
        </authorList>
    </citation>
    <scope>NUCLEOTIDE SEQUENCE [LARGE SCALE GENOMIC DNA]</scope>
    <source>
        <strain evidence="2 3">DSM 44666</strain>
    </source>
</reference>
<dbReference type="CDD" id="cd04179">
    <property type="entry name" value="DPM_DPG-synthase_like"/>
    <property type="match status" value="1"/>
</dbReference>
<dbReference type="STRING" id="112248.SAMN05444392_10721"/>
<protein>
    <submittedName>
        <fullName evidence="2">Glycosyltransferase involved in cell wall bisynthesis</fullName>
    </submittedName>
</protein>
<dbReference type="InterPro" id="IPR001173">
    <property type="entry name" value="Glyco_trans_2-like"/>
</dbReference>